<reference evidence="1" key="3">
    <citation type="submission" date="2015-02" db="UniProtKB">
        <authorList>
            <consortium name="EnsemblProtists"/>
        </authorList>
    </citation>
    <scope>IDENTIFICATION</scope>
    <source>
        <strain evidence="1">DAOM BR144</strain>
    </source>
</reference>
<dbReference type="VEuPathDB" id="FungiDB:PYU1_G011542"/>
<evidence type="ECO:0000313" key="2">
    <source>
        <dbReference type="Proteomes" id="UP000019132"/>
    </source>
</evidence>
<reference evidence="2" key="2">
    <citation type="submission" date="2010-04" db="EMBL/GenBank/DDBJ databases">
        <authorList>
            <person name="Buell R."/>
            <person name="Hamilton J."/>
            <person name="Hostetler J."/>
        </authorList>
    </citation>
    <scope>NUCLEOTIDE SEQUENCE [LARGE SCALE GENOMIC DNA]</scope>
    <source>
        <strain evidence="2">DAOM:BR144</strain>
    </source>
</reference>
<dbReference type="Proteomes" id="UP000019132">
    <property type="component" value="Unassembled WGS sequence"/>
</dbReference>
<organism evidence="1 2">
    <name type="scientific">Globisporangium ultimum (strain ATCC 200006 / CBS 805.95 / DAOM BR144)</name>
    <name type="common">Pythium ultimum</name>
    <dbReference type="NCBI Taxonomy" id="431595"/>
    <lineage>
        <taxon>Eukaryota</taxon>
        <taxon>Sar</taxon>
        <taxon>Stramenopiles</taxon>
        <taxon>Oomycota</taxon>
        <taxon>Peronosporomycetes</taxon>
        <taxon>Pythiales</taxon>
        <taxon>Pythiaceae</taxon>
        <taxon>Globisporangium</taxon>
    </lineage>
</organism>
<proteinExistence type="predicted"/>
<sequence length="63" mass="6936">RWRISQDAADNSSIAVVTIEHFGILASKRQQGYGTKFLRRIVEDATALVAYVQDTSETALPAV</sequence>
<dbReference type="AlphaFoldDB" id="K3X2W9"/>
<evidence type="ECO:0000313" key="1">
    <source>
        <dbReference type="EnsemblProtists" id="PYU1_T011568"/>
    </source>
</evidence>
<dbReference type="HOGENOM" id="CLU_2893000_0_0_1"/>
<evidence type="ECO:0008006" key="3">
    <source>
        <dbReference type="Google" id="ProtNLM"/>
    </source>
</evidence>
<keyword evidence="2" id="KW-1185">Reference proteome</keyword>
<dbReference type="EnsemblProtists" id="PYU1_T011568">
    <property type="protein sequence ID" value="PYU1_T011568"/>
    <property type="gene ID" value="PYU1_G011542"/>
</dbReference>
<name>K3X2W9_GLOUD</name>
<reference evidence="2" key="1">
    <citation type="journal article" date="2010" name="Genome Biol.">
        <title>Genome sequence of the necrotrophic plant pathogen Pythium ultimum reveals original pathogenicity mechanisms and effector repertoire.</title>
        <authorList>
            <person name="Levesque C.A."/>
            <person name="Brouwer H."/>
            <person name="Cano L."/>
            <person name="Hamilton J.P."/>
            <person name="Holt C."/>
            <person name="Huitema E."/>
            <person name="Raffaele S."/>
            <person name="Robideau G.P."/>
            <person name="Thines M."/>
            <person name="Win J."/>
            <person name="Zerillo M.M."/>
            <person name="Beakes G.W."/>
            <person name="Boore J.L."/>
            <person name="Busam D."/>
            <person name="Dumas B."/>
            <person name="Ferriera S."/>
            <person name="Fuerstenberg S.I."/>
            <person name="Gachon C.M."/>
            <person name="Gaulin E."/>
            <person name="Govers F."/>
            <person name="Grenville-Briggs L."/>
            <person name="Horner N."/>
            <person name="Hostetler J."/>
            <person name="Jiang R.H."/>
            <person name="Johnson J."/>
            <person name="Krajaejun T."/>
            <person name="Lin H."/>
            <person name="Meijer H.J."/>
            <person name="Moore B."/>
            <person name="Morris P."/>
            <person name="Phuntmart V."/>
            <person name="Puiu D."/>
            <person name="Shetty J."/>
            <person name="Stajich J.E."/>
            <person name="Tripathy S."/>
            <person name="Wawra S."/>
            <person name="van West P."/>
            <person name="Whitty B.R."/>
            <person name="Coutinho P.M."/>
            <person name="Henrissat B."/>
            <person name="Martin F."/>
            <person name="Thomas P.D."/>
            <person name="Tyler B.M."/>
            <person name="De Vries R.P."/>
            <person name="Kamoun S."/>
            <person name="Yandell M."/>
            <person name="Tisserat N."/>
            <person name="Buell C.R."/>
        </authorList>
    </citation>
    <scope>NUCLEOTIDE SEQUENCE</scope>
    <source>
        <strain evidence="2">DAOM:BR144</strain>
    </source>
</reference>
<dbReference type="InParanoid" id="K3X2W9"/>
<protein>
    <recommendedName>
        <fullName evidence="3">N-acetyltransferase domain-containing protein</fullName>
    </recommendedName>
</protein>
<accession>K3X2W9</accession>
<dbReference type="EMBL" id="GL376571">
    <property type="status" value="NOT_ANNOTATED_CDS"/>
    <property type="molecule type" value="Genomic_DNA"/>
</dbReference>